<evidence type="ECO:0000256" key="2">
    <source>
        <dbReference type="ARBA" id="ARBA00008779"/>
    </source>
</evidence>
<dbReference type="AlphaFoldDB" id="A0AAV4MNH4"/>
<evidence type="ECO:0000256" key="3">
    <source>
        <dbReference type="ARBA" id="ARBA00022723"/>
    </source>
</evidence>
<dbReference type="InterPro" id="IPR000917">
    <property type="entry name" value="Sulfatase_N"/>
</dbReference>
<comment type="similarity">
    <text evidence="2">Belongs to the sulfatase family.</text>
</comment>
<dbReference type="GO" id="GO:0046872">
    <property type="term" value="F:metal ion binding"/>
    <property type="evidence" value="ECO:0007669"/>
    <property type="project" value="UniProtKB-KW"/>
</dbReference>
<evidence type="ECO:0000313" key="9">
    <source>
        <dbReference type="Proteomes" id="UP001054945"/>
    </source>
</evidence>
<evidence type="ECO:0000259" key="7">
    <source>
        <dbReference type="Pfam" id="PF00884"/>
    </source>
</evidence>
<dbReference type="Pfam" id="PF00884">
    <property type="entry name" value="Sulfatase"/>
    <property type="match status" value="1"/>
</dbReference>
<sequence>MYYNFRNKKPKTTWDKNPSTGNLDVRDGSYKFVGRKVFPLGTMRNITVSLITYKDEFSPSTFHTHGEIKLFERKETSQPHIIFIFADDLGWNDISLHGSPQIPTPNIDALALNGLILHNYYTWRLCTPSRGTFLTGKYPNRLGLQHSPIKVGESSGLPLYEVTLPQHLKKLGYRTHMIGKKMAFKWHLGYQTKEYTPTYRGFDTFFGFLNGFIDYYDHTVWEPTFLPNIPHYYGLDFHNGTTILKDKQGQYATHLFTEEAENIILNHDTSKPLFLYLSHLASHTGNDFKPVQAPQK</sequence>
<evidence type="ECO:0000256" key="4">
    <source>
        <dbReference type="ARBA" id="ARBA00022837"/>
    </source>
</evidence>
<keyword evidence="3" id="KW-0479">Metal-binding</keyword>
<evidence type="ECO:0000256" key="1">
    <source>
        <dbReference type="ARBA" id="ARBA00001913"/>
    </source>
</evidence>
<accession>A0AAV4MNH4</accession>
<dbReference type="InterPro" id="IPR017850">
    <property type="entry name" value="Alkaline_phosphatase_core_sf"/>
</dbReference>
<name>A0AAV4MNH4_CAEEX</name>
<evidence type="ECO:0000256" key="6">
    <source>
        <dbReference type="SAM" id="MobiDB-lite"/>
    </source>
</evidence>
<keyword evidence="9" id="KW-1185">Reference proteome</keyword>
<organism evidence="8 9">
    <name type="scientific">Caerostris extrusa</name>
    <name type="common">Bark spider</name>
    <name type="synonym">Caerostris bankana</name>
    <dbReference type="NCBI Taxonomy" id="172846"/>
    <lineage>
        <taxon>Eukaryota</taxon>
        <taxon>Metazoa</taxon>
        <taxon>Ecdysozoa</taxon>
        <taxon>Arthropoda</taxon>
        <taxon>Chelicerata</taxon>
        <taxon>Arachnida</taxon>
        <taxon>Araneae</taxon>
        <taxon>Araneomorphae</taxon>
        <taxon>Entelegynae</taxon>
        <taxon>Araneoidea</taxon>
        <taxon>Araneidae</taxon>
        <taxon>Caerostris</taxon>
    </lineage>
</organism>
<dbReference type="Gene3D" id="3.40.720.10">
    <property type="entry name" value="Alkaline Phosphatase, subunit A"/>
    <property type="match status" value="1"/>
</dbReference>
<keyword evidence="4" id="KW-0106">Calcium</keyword>
<dbReference type="Proteomes" id="UP001054945">
    <property type="component" value="Unassembled WGS sequence"/>
</dbReference>
<comment type="cofactor">
    <cofactor evidence="1">
        <name>Ca(2+)</name>
        <dbReference type="ChEBI" id="CHEBI:29108"/>
    </cofactor>
</comment>
<dbReference type="GO" id="GO:0008484">
    <property type="term" value="F:sulfuric ester hydrolase activity"/>
    <property type="evidence" value="ECO:0007669"/>
    <property type="project" value="InterPro"/>
</dbReference>
<protein>
    <submittedName>
        <fullName evidence="8">Arylsulfatase B</fullName>
    </submittedName>
</protein>
<dbReference type="InterPro" id="IPR047115">
    <property type="entry name" value="ARSB"/>
</dbReference>
<dbReference type="PANTHER" id="PTHR10342:SF273">
    <property type="entry name" value="RE14504P"/>
    <property type="match status" value="1"/>
</dbReference>
<evidence type="ECO:0000256" key="5">
    <source>
        <dbReference type="ARBA" id="ARBA00023180"/>
    </source>
</evidence>
<feature type="region of interest" description="Disordered" evidence="6">
    <location>
        <begin position="1"/>
        <end position="20"/>
    </location>
</feature>
<dbReference type="EMBL" id="BPLR01020013">
    <property type="protein sequence ID" value="GIX73981.1"/>
    <property type="molecule type" value="Genomic_DNA"/>
</dbReference>
<feature type="domain" description="Sulfatase N-terminal" evidence="7">
    <location>
        <begin position="79"/>
        <end position="290"/>
    </location>
</feature>
<comment type="caution">
    <text evidence="8">The sequence shown here is derived from an EMBL/GenBank/DDBJ whole genome shotgun (WGS) entry which is preliminary data.</text>
</comment>
<feature type="compositionally biased region" description="Basic residues" evidence="6">
    <location>
        <begin position="1"/>
        <end position="11"/>
    </location>
</feature>
<evidence type="ECO:0000313" key="8">
    <source>
        <dbReference type="EMBL" id="GIX73981.1"/>
    </source>
</evidence>
<proteinExistence type="inferred from homology"/>
<dbReference type="PANTHER" id="PTHR10342">
    <property type="entry name" value="ARYLSULFATASE"/>
    <property type="match status" value="1"/>
</dbReference>
<dbReference type="SUPFAM" id="SSF53649">
    <property type="entry name" value="Alkaline phosphatase-like"/>
    <property type="match status" value="1"/>
</dbReference>
<keyword evidence="5" id="KW-0325">Glycoprotein</keyword>
<gene>
    <name evidence="8" type="primary">Arsb</name>
    <name evidence="8" type="ORF">CEXT_409821</name>
</gene>
<reference evidence="8 9" key="1">
    <citation type="submission" date="2021-06" db="EMBL/GenBank/DDBJ databases">
        <title>Caerostris extrusa draft genome.</title>
        <authorList>
            <person name="Kono N."/>
            <person name="Arakawa K."/>
        </authorList>
    </citation>
    <scope>NUCLEOTIDE SEQUENCE [LARGE SCALE GENOMIC DNA]</scope>
</reference>